<proteinExistence type="predicted"/>
<feature type="region of interest" description="Disordered" evidence="1">
    <location>
        <begin position="213"/>
        <end position="250"/>
    </location>
</feature>
<sequence length="296" mass="32301">MCRVSMSLRANDRLHTSHGYALAAPPDESPPPPPSRTTSLRRPGAGRRRRRRRRRFVPGRHVLGQPIVQAEHLPAHRTHVRHVRADGHLLDDGRHFQVVPDGHRSLGSARSHVTLDHRHGVTARAAGPAVVAHRHDRRRRRSAGGRGVAAVAEVTASSRRRWPPRPWRRTVRPPAVRGRRTARIRSSWTGRAASLGEVAAVAEARKTYRTPGPFSEPACPRDAAPKTASCPSGCRTGRRRGHPDGSGRRSGRVVVNAAAAATAIAVFGFGRFEPHRNIGIGMAPPLPEYVGQVLGV</sequence>
<feature type="region of interest" description="Disordered" evidence="1">
    <location>
        <begin position="20"/>
        <end position="52"/>
    </location>
</feature>
<feature type="compositionally biased region" description="Low complexity" evidence="1">
    <location>
        <begin position="148"/>
        <end position="157"/>
    </location>
</feature>
<gene>
    <name evidence="2" type="ORF">AGLY_014703</name>
</gene>
<dbReference type="AlphaFoldDB" id="A0A6G0T1Z2"/>
<accession>A0A6G0T1Z2</accession>
<comment type="caution">
    <text evidence="2">The sequence shown here is derived from an EMBL/GenBank/DDBJ whole genome shotgun (WGS) entry which is preliminary data.</text>
</comment>
<keyword evidence="3" id="KW-1185">Reference proteome</keyword>
<feature type="compositionally biased region" description="Basic residues" evidence="1">
    <location>
        <begin position="158"/>
        <end position="183"/>
    </location>
</feature>
<name>A0A6G0T1Z2_APHGL</name>
<reference evidence="2 3" key="1">
    <citation type="submission" date="2019-08" db="EMBL/GenBank/DDBJ databases">
        <title>The genome of the soybean aphid Biotype 1, its phylome, world population structure and adaptation to the North American continent.</title>
        <authorList>
            <person name="Giordano R."/>
            <person name="Donthu R.K."/>
            <person name="Hernandez A.G."/>
            <person name="Wright C.L."/>
            <person name="Zimin A.V."/>
        </authorList>
    </citation>
    <scope>NUCLEOTIDE SEQUENCE [LARGE SCALE GENOMIC DNA]</scope>
    <source>
        <tissue evidence="2">Whole aphids</tissue>
    </source>
</reference>
<evidence type="ECO:0000256" key="1">
    <source>
        <dbReference type="SAM" id="MobiDB-lite"/>
    </source>
</evidence>
<organism evidence="2 3">
    <name type="scientific">Aphis glycines</name>
    <name type="common">Soybean aphid</name>
    <dbReference type="NCBI Taxonomy" id="307491"/>
    <lineage>
        <taxon>Eukaryota</taxon>
        <taxon>Metazoa</taxon>
        <taxon>Ecdysozoa</taxon>
        <taxon>Arthropoda</taxon>
        <taxon>Hexapoda</taxon>
        <taxon>Insecta</taxon>
        <taxon>Pterygota</taxon>
        <taxon>Neoptera</taxon>
        <taxon>Paraneoptera</taxon>
        <taxon>Hemiptera</taxon>
        <taxon>Sternorrhyncha</taxon>
        <taxon>Aphidomorpha</taxon>
        <taxon>Aphidoidea</taxon>
        <taxon>Aphididae</taxon>
        <taxon>Aphidini</taxon>
        <taxon>Aphis</taxon>
        <taxon>Aphis</taxon>
    </lineage>
</organism>
<dbReference type="EMBL" id="VYZN01000065">
    <property type="protein sequence ID" value="KAE9524653.1"/>
    <property type="molecule type" value="Genomic_DNA"/>
</dbReference>
<evidence type="ECO:0000313" key="3">
    <source>
        <dbReference type="Proteomes" id="UP000475862"/>
    </source>
</evidence>
<protein>
    <submittedName>
        <fullName evidence="2">Uncharacterized protein</fullName>
    </submittedName>
</protein>
<feature type="compositionally biased region" description="Basic residues" evidence="1">
    <location>
        <begin position="132"/>
        <end position="143"/>
    </location>
</feature>
<evidence type="ECO:0000313" key="2">
    <source>
        <dbReference type="EMBL" id="KAE9524653.1"/>
    </source>
</evidence>
<feature type="region of interest" description="Disordered" evidence="1">
    <location>
        <begin position="125"/>
        <end position="183"/>
    </location>
</feature>
<dbReference type="Proteomes" id="UP000475862">
    <property type="component" value="Unassembled WGS sequence"/>
</dbReference>